<feature type="transmembrane region" description="Helical" evidence="1">
    <location>
        <begin position="178"/>
        <end position="196"/>
    </location>
</feature>
<feature type="domain" description="DUF4401" evidence="2">
    <location>
        <begin position="32"/>
        <end position="370"/>
    </location>
</feature>
<feature type="transmembrane region" description="Helical" evidence="1">
    <location>
        <begin position="141"/>
        <end position="158"/>
    </location>
</feature>
<feature type="transmembrane region" description="Helical" evidence="1">
    <location>
        <begin position="324"/>
        <end position="344"/>
    </location>
</feature>
<evidence type="ECO:0000259" key="2">
    <source>
        <dbReference type="Pfam" id="PF14351"/>
    </source>
</evidence>
<name>A0AA91DLP3_VARPD</name>
<feature type="transmembrane region" description="Helical" evidence="1">
    <location>
        <begin position="394"/>
        <end position="413"/>
    </location>
</feature>
<feature type="transmembrane region" description="Helical" evidence="1">
    <location>
        <begin position="257"/>
        <end position="276"/>
    </location>
</feature>
<reference evidence="3 4" key="1">
    <citation type="submission" date="2016-03" db="EMBL/GenBank/DDBJ databases">
        <title>Genome sequence of Variovorax paradoxus KB5.</title>
        <authorList>
            <person name="Jeong H."/>
            <person name="Hong C.E."/>
            <person name="Jo S.H."/>
            <person name="Park J.M."/>
        </authorList>
    </citation>
    <scope>NUCLEOTIDE SEQUENCE [LARGE SCALE GENOMIC DNA]</scope>
    <source>
        <strain evidence="3 4">KB5</strain>
    </source>
</reference>
<organism evidence="3 4">
    <name type="scientific">Variovorax paradoxus</name>
    <dbReference type="NCBI Taxonomy" id="34073"/>
    <lineage>
        <taxon>Bacteria</taxon>
        <taxon>Pseudomonadati</taxon>
        <taxon>Pseudomonadota</taxon>
        <taxon>Betaproteobacteria</taxon>
        <taxon>Burkholderiales</taxon>
        <taxon>Comamonadaceae</taxon>
        <taxon>Variovorax</taxon>
    </lineage>
</organism>
<accession>A0AA91DLP3</accession>
<dbReference type="InterPro" id="IPR025833">
    <property type="entry name" value="GDYXXLXY"/>
</dbReference>
<feature type="transmembrane region" description="Helical" evidence="1">
    <location>
        <begin position="351"/>
        <end position="369"/>
    </location>
</feature>
<dbReference type="AlphaFoldDB" id="A0AA91DLP3"/>
<feature type="transmembrane region" description="Helical" evidence="1">
    <location>
        <begin position="32"/>
        <end position="54"/>
    </location>
</feature>
<gene>
    <name evidence="3" type="ORF">A3K87_19965</name>
</gene>
<keyword evidence="1" id="KW-0472">Membrane</keyword>
<dbReference type="Pfam" id="PF14351">
    <property type="entry name" value="DUF4401"/>
    <property type="match status" value="1"/>
</dbReference>
<feature type="transmembrane region" description="Helical" evidence="1">
    <location>
        <begin position="288"/>
        <end position="318"/>
    </location>
</feature>
<dbReference type="Proteomes" id="UP000077852">
    <property type="component" value="Unassembled WGS sequence"/>
</dbReference>
<protein>
    <recommendedName>
        <fullName evidence="2">DUF4401 domain-containing protein</fullName>
    </recommendedName>
</protein>
<feature type="transmembrane region" description="Helical" evidence="1">
    <location>
        <begin position="66"/>
        <end position="82"/>
    </location>
</feature>
<dbReference type="EMBL" id="LVHG01000054">
    <property type="protein sequence ID" value="OAK61889.1"/>
    <property type="molecule type" value="Genomic_DNA"/>
</dbReference>
<evidence type="ECO:0000256" key="1">
    <source>
        <dbReference type="SAM" id="Phobius"/>
    </source>
</evidence>
<feature type="transmembrane region" description="Helical" evidence="1">
    <location>
        <begin position="217"/>
        <end position="237"/>
    </location>
</feature>
<proteinExistence type="predicted"/>
<dbReference type="RefSeq" id="WP_081269036.1">
    <property type="nucleotide sequence ID" value="NZ_LVHG01000054.1"/>
</dbReference>
<evidence type="ECO:0000313" key="3">
    <source>
        <dbReference type="EMBL" id="OAK61889.1"/>
    </source>
</evidence>
<keyword evidence="1" id="KW-1133">Transmembrane helix</keyword>
<feature type="transmembrane region" description="Helical" evidence="1">
    <location>
        <begin position="94"/>
        <end position="111"/>
    </location>
</feature>
<evidence type="ECO:0000313" key="4">
    <source>
        <dbReference type="Proteomes" id="UP000077852"/>
    </source>
</evidence>
<sequence>MIAPSEIIRRAAAQGQLPQDAQWPREDSRPGAVLLLTSLGAWLAVLPLLGAIGLAFGDALLREGPALYVSGLGLLAVSVVILRQGGLALFIEQLCLPAVVLGLCCLGWALFRDLSVSVAALGMCAASVVLASLAPLHWLRSLLGMMLGVFLTVAVMGWSSGEDAFDHLFWSGRFRWTWWLQAHIGLAAWLAVLWLLPRLPGARTGSLLESLAEGWCAQLLLMLVLLSGTTFMLGGVVPGSSAGSEMGQAGSGFDLLGSTRNMVSVLCALGAAALLASRWPALRQMPLAGLGVALLLAVLCAFMPNLGATCLCTAALAVTQRWRLAALGCAAALWIVGSFYYLLAWSLADKALLLVLIGAALGALAWLATRAMSHAAGAESVAQNAGSWWKNRRLAGIALAGVATLAVANFAIFEKENIIRDGRPVFVRLAPVDPRSLMQGDYMRLNFALPDRMDRDDHPRGGRRPTVLVRPDPALPSAYALHLPSALEPRQSDDIEVPLSAKDGSWVFVTDAWFFKEGDAQKFEGARYGEFRILPNGSALLVGMADDRLRPIR</sequence>
<dbReference type="InterPro" id="IPR025513">
    <property type="entry name" value="DUF4401"/>
</dbReference>
<feature type="transmembrane region" description="Helical" evidence="1">
    <location>
        <begin position="117"/>
        <end position="134"/>
    </location>
</feature>
<comment type="caution">
    <text evidence="3">The sequence shown here is derived from an EMBL/GenBank/DDBJ whole genome shotgun (WGS) entry which is preliminary data.</text>
</comment>
<dbReference type="Pfam" id="PF14345">
    <property type="entry name" value="GDYXXLXY"/>
    <property type="match status" value="1"/>
</dbReference>
<keyword evidence="1" id="KW-0812">Transmembrane</keyword>